<keyword evidence="5" id="KW-1185">Reference proteome</keyword>
<comment type="similarity">
    <text evidence="1 3">Belongs to the short-chain dehydrogenases/reductases (SDR) family.</text>
</comment>
<dbReference type="EMBL" id="CP023004">
    <property type="protein sequence ID" value="AWI08613.1"/>
    <property type="molecule type" value="Genomic_DNA"/>
</dbReference>
<dbReference type="AlphaFoldDB" id="A0A2U8E180"/>
<keyword evidence="2" id="KW-0560">Oxidoreductase</keyword>
<dbReference type="InterPro" id="IPR036291">
    <property type="entry name" value="NAD(P)-bd_dom_sf"/>
</dbReference>
<sequence>MLSQKYKTAFITGASSGIGRAIAEMLLAEGVRVWGTARDTARLAPLAQKHPGAFTPVALDLDDSDAAMAALEKAACNAGATGTTADALGLTRSFDIVINNAGYGAFAPFASVDFSLWQKQLDAMLATTARLAQTAFRAMQARRRGCLVNISSLVVDFPLPYMSGYNMAKAGLSALSASLAFEARGTPVCVIDFRPGDYRTSFNHVMQPASGNPAGVAQDERVASVWKTVDAQFNAAPLPERAARDLRRALRRGRSGTVRSGTFFQARLAPLGARLLPGRLLRAIAAHYFGDR</sequence>
<gene>
    <name evidence="4" type="ORF">CKA38_04495</name>
</gene>
<dbReference type="OrthoDB" id="190844at2"/>
<dbReference type="InterPro" id="IPR002347">
    <property type="entry name" value="SDR_fam"/>
</dbReference>
<proteinExistence type="inferred from homology"/>
<evidence type="ECO:0000313" key="4">
    <source>
        <dbReference type="EMBL" id="AWI08613.1"/>
    </source>
</evidence>
<dbReference type="RefSeq" id="WP_108824421.1">
    <property type="nucleotide sequence ID" value="NZ_CP023004.1"/>
</dbReference>
<name>A0A2U8E180_9BACT</name>
<evidence type="ECO:0000313" key="5">
    <source>
        <dbReference type="Proteomes" id="UP000244896"/>
    </source>
</evidence>
<protein>
    <recommendedName>
        <fullName evidence="6">Short-chain dehydrogenase</fullName>
    </recommendedName>
</protein>
<evidence type="ECO:0000256" key="2">
    <source>
        <dbReference type="ARBA" id="ARBA00023002"/>
    </source>
</evidence>
<dbReference type="PANTHER" id="PTHR44196">
    <property type="entry name" value="DEHYDROGENASE/REDUCTASE SDR FAMILY MEMBER 7B"/>
    <property type="match status" value="1"/>
</dbReference>
<evidence type="ECO:0008006" key="6">
    <source>
        <dbReference type="Google" id="ProtNLM"/>
    </source>
</evidence>
<dbReference type="GO" id="GO:0016491">
    <property type="term" value="F:oxidoreductase activity"/>
    <property type="evidence" value="ECO:0007669"/>
    <property type="project" value="UniProtKB-KW"/>
</dbReference>
<dbReference type="GO" id="GO:0016020">
    <property type="term" value="C:membrane"/>
    <property type="evidence" value="ECO:0007669"/>
    <property type="project" value="TreeGrafter"/>
</dbReference>
<dbReference type="Pfam" id="PF00106">
    <property type="entry name" value="adh_short"/>
    <property type="match status" value="1"/>
</dbReference>
<reference evidence="4 5" key="1">
    <citation type="journal article" date="2018" name="Syst. Appl. Microbiol.">
        <title>Ereboglobus luteus gen. nov. sp. nov. from cockroach guts, and new insights into the oxygen relationship of the genera Opitutus and Didymococcus (Verrucomicrobia: Opitutaceae).</title>
        <authorList>
            <person name="Tegtmeier D."/>
            <person name="Belitz A."/>
            <person name="Radek R."/>
            <person name="Heimerl T."/>
            <person name="Brune A."/>
        </authorList>
    </citation>
    <scope>NUCLEOTIDE SEQUENCE [LARGE SCALE GENOMIC DNA]</scope>
    <source>
        <strain evidence="4 5">Ho45</strain>
    </source>
</reference>
<dbReference type="PRINTS" id="PR00080">
    <property type="entry name" value="SDRFAMILY"/>
</dbReference>
<dbReference type="PANTHER" id="PTHR44196:SF1">
    <property type="entry name" value="DEHYDROGENASE_REDUCTASE SDR FAMILY MEMBER 7B"/>
    <property type="match status" value="1"/>
</dbReference>
<accession>A0A2U8E180</accession>
<dbReference type="PROSITE" id="PS00061">
    <property type="entry name" value="ADH_SHORT"/>
    <property type="match status" value="1"/>
</dbReference>
<evidence type="ECO:0000256" key="1">
    <source>
        <dbReference type="ARBA" id="ARBA00006484"/>
    </source>
</evidence>
<dbReference type="KEGG" id="elut:CKA38_04495"/>
<organism evidence="4 5">
    <name type="scientific">Ereboglobus luteus</name>
    <dbReference type="NCBI Taxonomy" id="1796921"/>
    <lineage>
        <taxon>Bacteria</taxon>
        <taxon>Pseudomonadati</taxon>
        <taxon>Verrucomicrobiota</taxon>
        <taxon>Opitutia</taxon>
        <taxon>Opitutales</taxon>
        <taxon>Opitutaceae</taxon>
        <taxon>Ereboglobus</taxon>
    </lineage>
</organism>
<dbReference type="PRINTS" id="PR00081">
    <property type="entry name" value="GDHRDH"/>
</dbReference>
<dbReference type="Gene3D" id="3.40.50.720">
    <property type="entry name" value="NAD(P)-binding Rossmann-like Domain"/>
    <property type="match status" value="1"/>
</dbReference>
<evidence type="ECO:0000256" key="3">
    <source>
        <dbReference type="RuleBase" id="RU000363"/>
    </source>
</evidence>
<dbReference type="SUPFAM" id="SSF51735">
    <property type="entry name" value="NAD(P)-binding Rossmann-fold domains"/>
    <property type="match status" value="1"/>
</dbReference>
<dbReference type="Proteomes" id="UP000244896">
    <property type="component" value="Chromosome"/>
</dbReference>
<dbReference type="InterPro" id="IPR020904">
    <property type="entry name" value="Sc_DH/Rdtase_CS"/>
</dbReference>